<organism evidence="9 10">
    <name type="scientific">Hortaea werneckii</name>
    <name type="common">Black yeast</name>
    <name type="synonym">Cladosporium werneckii</name>
    <dbReference type="NCBI Taxonomy" id="91943"/>
    <lineage>
        <taxon>Eukaryota</taxon>
        <taxon>Fungi</taxon>
        <taxon>Dikarya</taxon>
        <taxon>Ascomycota</taxon>
        <taxon>Pezizomycotina</taxon>
        <taxon>Dothideomycetes</taxon>
        <taxon>Dothideomycetidae</taxon>
        <taxon>Mycosphaerellales</taxon>
        <taxon>Teratosphaeriaceae</taxon>
        <taxon>Hortaea</taxon>
    </lineage>
</organism>
<dbReference type="PANTHER" id="PTHR31806">
    <property type="entry name" value="PURINE-CYTOSINE PERMEASE FCY2-RELATED"/>
    <property type="match status" value="1"/>
</dbReference>
<evidence type="ECO:0000256" key="7">
    <source>
        <dbReference type="SAM" id="MobiDB-lite"/>
    </source>
</evidence>
<feature type="region of interest" description="Disordered" evidence="7">
    <location>
        <begin position="1"/>
        <end position="51"/>
    </location>
</feature>
<evidence type="ECO:0000256" key="4">
    <source>
        <dbReference type="ARBA" id="ARBA00022692"/>
    </source>
</evidence>
<accession>A0A3M7B528</accession>
<reference evidence="9 10" key="1">
    <citation type="journal article" date="2018" name="BMC Genomics">
        <title>Genomic evidence for intraspecific hybridization in a clonal and extremely halotolerant yeast.</title>
        <authorList>
            <person name="Gostincar C."/>
            <person name="Stajich J.E."/>
            <person name="Zupancic J."/>
            <person name="Zalar P."/>
            <person name="Gunde-Cimerman N."/>
        </authorList>
    </citation>
    <scope>NUCLEOTIDE SEQUENCE [LARGE SCALE GENOMIC DNA]</scope>
    <source>
        <strain evidence="9 10">EXF-151</strain>
    </source>
</reference>
<dbReference type="Gene3D" id="1.10.4160.10">
    <property type="entry name" value="Hydantoin permease"/>
    <property type="match status" value="2"/>
</dbReference>
<dbReference type="InterPro" id="IPR001248">
    <property type="entry name" value="Pur-cyt_permease"/>
</dbReference>
<evidence type="ECO:0000256" key="8">
    <source>
        <dbReference type="SAM" id="Phobius"/>
    </source>
</evidence>
<evidence type="ECO:0000313" key="10">
    <source>
        <dbReference type="Proteomes" id="UP000270230"/>
    </source>
</evidence>
<evidence type="ECO:0000256" key="2">
    <source>
        <dbReference type="ARBA" id="ARBA00008974"/>
    </source>
</evidence>
<comment type="subcellular location">
    <subcellularLocation>
        <location evidence="1">Membrane</location>
        <topology evidence="1">Multi-pass membrane protein</topology>
    </subcellularLocation>
</comment>
<feature type="transmembrane region" description="Helical" evidence="8">
    <location>
        <begin position="239"/>
        <end position="255"/>
    </location>
</feature>
<keyword evidence="5 8" id="KW-1133">Transmembrane helix</keyword>
<feature type="region of interest" description="Disordered" evidence="7">
    <location>
        <begin position="537"/>
        <end position="569"/>
    </location>
</feature>
<keyword evidence="4 8" id="KW-0812">Transmembrane</keyword>
<sequence>MPYDEEKQLGEPAISSAAASKSLQRPLTAEEKFAQSTVDVESRSPSSEQEYQGTVIRQDNGILSKLRSWESAMDRKLGIESEAIDRKLPDERQPMTWASQLGMALLWASGTMNLSCFSTGFLGWQFGLSLKQSIVIVIFASLLGGAVSAFSATLGAATGLRQISISRYSMGWWPNKVVAALNVIQQLGWSAAGCITGGIALVAASDGSIPIAVGVIIIAIVSLVVSFAGLKMILIYERYAWAIYLVIFLIIFGQTGRYADNSPTDLAGADLSGQVLSLIAVVYGSSASWCTIASDYYVSYPVNVSRVKVFVFTTLGISIPTSIGMVAGCVVSSALNNRPDWNDIYENQGLGFLLQEALYPYGFAKFLLVLLVLSGINCNIINTYSAAISCQQFARPFARMPSANASQVILFCEHYIFRKGNFANYDLDGWNDPKKLPIGVAAFCAFALGVVMWIMGLVQTWYVGPVGARIGSSGGDVANELTLAVTAIAYVPFRYLELNEIKLSSAKESCQTIASPPWMSTARCIVLNFELPAPPRAEESFPADRSHAESEDVENRQGYDNCKHSDNNT</sequence>
<dbReference type="GO" id="GO:0005886">
    <property type="term" value="C:plasma membrane"/>
    <property type="evidence" value="ECO:0007669"/>
    <property type="project" value="TreeGrafter"/>
</dbReference>
<name>A0A3M7B528_HORWE</name>
<feature type="transmembrane region" description="Helical" evidence="8">
    <location>
        <begin position="358"/>
        <end position="376"/>
    </location>
</feature>
<feature type="transmembrane region" description="Helical" evidence="8">
    <location>
        <begin position="437"/>
        <end position="463"/>
    </location>
</feature>
<feature type="transmembrane region" description="Helical" evidence="8">
    <location>
        <begin position="275"/>
        <end position="298"/>
    </location>
</feature>
<feature type="transmembrane region" description="Helical" evidence="8">
    <location>
        <begin position="178"/>
        <end position="203"/>
    </location>
</feature>
<feature type="transmembrane region" description="Helical" evidence="8">
    <location>
        <begin position="310"/>
        <end position="335"/>
    </location>
</feature>
<comment type="caution">
    <text evidence="9">The sequence shown here is derived from an EMBL/GenBank/DDBJ whole genome shotgun (WGS) entry which is preliminary data.</text>
</comment>
<evidence type="ECO:0000256" key="3">
    <source>
        <dbReference type="ARBA" id="ARBA00022448"/>
    </source>
</evidence>
<evidence type="ECO:0000256" key="5">
    <source>
        <dbReference type="ARBA" id="ARBA00022989"/>
    </source>
</evidence>
<dbReference type="InterPro" id="IPR026030">
    <property type="entry name" value="Pur-cyt_permease_Fcy2/21/22"/>
</dbReference>
<evidence type="ECO:0000256" key="1">
    <source>
        <dbReference type="ARBA" id="ARBA00004141"/>
    </source>
</evidence>
<dbReference type="GO" id="GO:0000329">
    <property type="term" value="C:fungal-type vacuole membrane"/>
    <property type="evidence" value="ECO:0007669"/>
    <property type="project" value="TreeGrafter"/>
</dbReference>
<dbReference type="Pfam" id="PF02133">
    <property type="entry name" value="Transp_cyt_pur"/>
    <property type="match status" value="1"/>
</dbReference>
<proteinExistence type="inferred from homology"/>
<dbReference type="AlphaFoldDB" id="A0A3M7B528"/>
<feature type="transmembrane region" description="Helical" evidence="8">
    <location>
        <begin position="101"/>
        <end position="122"/>
    </location>
</feature>
<keyword evidence="3" id="KW-0813">Transport</keyword>
<protein>
    <submittedName>
        <fullName evidence="9">Uncharacterized protein</fullName>
    </submittedName>
</protein>
<dbReference type="GO" id="GO:0022857">
    <property type="term" value="F:transmembrane transporter activity"/>
    <property type="evidence" value="ECO:0007669"/>
    <property type="project" value="InterPro"/>
</dbReference>
<feature type="transmembrane region" description="Helical" evidence="8">
    <location>
        <begin position="209"/>
        <end position="230"/>
    </location>
</feature>
<dbReference type="PANTHER" id="PTHR31806:SF7">
    <property type="entry name" value="TRANSPORTER, PUTATIVE (AFU_ORTHOLOGUE AFUA_2G04690)-RELATED"/>
    <property type="match status" value="1"/>
</dbReference>
<feature type="compositionally biased region" description="Polar residues" evidence="7">
    <location>
        <begin position="34"/>
        <end position="51"/>
    </location>
</feature>
<keyword evidence="6 8" id="KW-0472">Membrane</keyword>
<dbReference type="EMBL" id="QWIN01001929">
    <property type="protein sequence ID" value="RMY34904.1"/>
    <property type="molecule type" value="Genomic_DNA"/>
</dbReference>
<dbReference type="Proteomes" id="UP000270230">
    <property type="component" value="Unassembled WGS sequence"/>
</dbReference>
<comment type="similarity">
    <text evidence="2">Belongs to the purine-cytosine permease (2.A.39) family.</text>
</comment>
<gene>
    <name evidence="9" type="ORF">D0865_14050</name>
</gene>
<evidence type="ECO:0000256" key="6">
    <source>
        <dbReference type="ARBA" id="ARBA00023136"/>
    </source>
</evidence>
<dbReference type="OrthoDB" id="5428495at2759"/>
<evidence type="ECO:0000313" key="9">
    <source>
        <dbReference type="EMBL" id="RMY34904.1"/>
    </source>
</evidence>
<feature type="transmembrane region" description="Helical" evidence="8">
    <location>
        <begin position="134"/>
        <end position="157"/>
    </location>
</feature>